<sequence>MNRYVRKRIFMILTALCLTVILVGCRENGKSAKSSRGSSTPERISFVKKGYESAPFYWLDVSDSSSTPLGKDSMVHTIIKTEAGKIIGIEVPSKYDTLGKIAKFSSLGSAYKAILKESKAEFEKRRKSDMTDEVELSMLSPSDREKRVAILKASKFGAREIAIKGEIETDSTGNKVSKEYVDYIEAQISVGGGAEQTGPALAYDKRYLTLTSAMPGVAKVYDKTYGGYFGSDSLILTERTKNTVISLDGMKQKHMTVSDD</sequence>
<evidence type="ECO:0000313" key="2">
    <source>
        <dbReference type="EMBL" id="UYN55594.1"/>
    </source>
</evidence>
<evidence type="ECO:0000313" key="3">
    <source>
        <dbReference type="Proteomes" id="UP000290475"/>
    </source>
</evidence>
<evidence type="ECO:0008006" key="5">
    <source>
        <dbReference type="Google" id="ProtNLM"/>
    </source>
</evidence>
<keyword evidence="4" id="KW-1185">Reference proteome</keyword>
<evidence type="ECO:0000313" key="1">
    <source>
        <dbReference type="EMBL" id="RXT18484.1"/>
    </source>
</evidence>
<evidence type="ECO:0000313" key="4">
    <source>
        <dbReference type="Proteomes" id="UP001164790"/>
    </source>
</evidence>
<gene>
    <name evidence="1" type="ORF">BVJ53_13355</name>
    <name evidence="2" type="ORF">OFW50_08840</name>
</gene>
<dbReference type="PROSITE" id="PS51257">
    <property type="entry name" value="PROKAR_LIPOPROTEIN"/>
    <property type="match status" value="1"/>
</dbReference>
<dbReference type="EMBL" id="CP107523">
    <property type="protein sequence ID" value="UYN55594.1"/>
    <property type="molecule type" value="Genomic_DNA"/>
</dbReference>
<proteinExistence type="predicted"/>
<reference evidence="1 3" key="1">
    <citation type="submission" date="2017-01" db="EMBL/GenBank/DDBJ databases">
        <title>Lactobacillus chiayiensis sp. nov., a lactic acid bacterium isolated from compost.</title>
        <authorList>
            <person name="Huang C.-H."/>
        </authorList>
    </citation>
    <scope>NUCLEOTIDE SEQUENCE [LARGE SCALE GENOMIC DNA]</scope>
    <source>
        <strain evidence="3">chh01</strain>
        <strain evidence="1">Chh01</strain>
    </source>
</reference>
<dbReference type="Proteomes" id="UP001164790">
    <property type="component" value="Chromosome"/>
</dbReference>
<dbReference type="EMBL" id="MSSM01000042">
    <property type="protein sequence ID" value="RXT18484.1"/>
    <property type="molecule type" value="Genomic_DNA"/>
</dbReference>
<reference evidence="2" key="2">
    <citation type="submission" date="2022-10" db="EMBL/GenBank/DDBJ databases">
        <title>Comparative genomic analysis and in-vitro probiotic properties of the potential probiotic L. chiayiensis AACE 3.</title>
        <authorList>
            <person name="Kang X."/>
        </authorList>
    </citation>
    <scope>NUCLEOTIDE SEQUENCE</scope>
    <source>
        <strain evidence="2">AACE 3</strain>
    </source>
</reference>
<dbReference type="RefSeq" id="WP_129302847.1">
    <property type="nucleotide sequence ID" value="NZ_CP074378.1"/>
</dbReference>
<protein>
    <recommendedName>
        <fullName evidence="5">Lipoprotein</fullName>
    </recommendedName>
</protein>
<organism evidence="1 3">
    <name type="scientific">Lacticaseibacillus chiayiensis</name>
    <dbReference type="NCBI Taxonomy" id="2100821"/>
    <lineage>
        <taxon>Bacteria</taxon>
        <taxon>Bacillati</taxon>
        <taxon>Bacillota</taxon>
        <taxon>Bacilli</taxon>
        <taxon>Lactobacillales</taxon>
        <taxon>Lactobacillaceae</taxon>
        <taxon>Lacticaseibacillus</taxon>
    </lineage>
</organism>
<accession>A0A4Q1TJF1</accession>
<name>A0A4Q1TJF1_9LACO</name>
<dbReference type="AlphaFoldDB" id="A0A4Q1TJF1"/>
<dbReference type="Proteomes" id="UP000290475">
    <property type="component" value="Unassembled WGS sequence"/>
</dbReference>